<dbReference type="Pfam" id="PF01702">
    <property type="entry name" value="TGT"/>
    <property type="match status" value="1"/>
</dbReference>
<evidence type="ECO:0000256" key="4">
    <source>
        <dbReference type="ARBA" id="ARBA00022785"/>
    </source>
</evidence>
<accession>A0A2W5YZC1</accession>
<gene>
    <name evidence="5 8" type="primary">tgt</name>
    <name evidence="9" type="ORF">DLM65_13855</name>
    <name evidence="8" type="ORF">JF886_06405</name>
</gene>
<dbReference type="NCBIfam" id="TIGR00449">
    <property type="entry name" value="tgt_general"/>
    <property type="match status" value="1"/>
</dbReference>
<reference evidence="8 11" key="3">
    <citation type="submission" date="2020-10" db="EMBL/GenBank/DDBJ databases">
        <title>Ca. Dormibacterota MAGs.</title>
        <authorList>
            <person name="Montgomery K."/>
        </authorList>
    </citation>
    <scope>NUCLEOTIDE SEQUENCE [LARGE SCALE GENOMIC DNA]</scope>
    <source>
        <strain evidence="8">SC8812_S17_18</strain>
    </source>
</reference>
<reference evidence="9 10" key="1">
    <citation type="journal article" date="2017" name="Nature">
        <title>Atmospheric trace gases support primary production in Antarctic desert surface soil.</title>
        <authorList>
            <person name="Ji M."/>
            <person name="Greening C."/>
            <person name="Vanwonterghem I."/>
            <person name="Carere C.R."/>
            <person name="Bay S.K."/>
            <person name="Steen J.A."/>
            <person name="Montgomery K."/>
            <person name="Lines T."/>
            <person name="Beardall J."/>
            <person name="van Dorst J."/>
            <person name="Snape I."/>
            <person name="Stott M.B."/>
            <person name="Hugenholtz P."/>
            <person name="Ferrari B.C."/>
        </authorList>
    </citation>
    <scope>NUCLEOTIDE SEQUENCE [LARGE SCALE GENOMIC DNA]</scope>
    <source>
        <strain evidence="9">RRmetagenome_bin12</strain>
    </source>
</reference>
<evidence type="ECO:0000313" key="8">
    <source>
        <dbReference type="EMBL" id="MBJ7594485.1"/>
    </source>
</evidence>
<feature type="domain" description="tRNA-guanine(15) transglycosylase-like" evidence="7">
    <location>
        <begin position="12"/>
        <end position="362"/>
    </location>
</feature>
<comment type="caution">
    <text evidence="9">The sequence shown here is derived from an EMBL/GenBank/DDBJ whole genome shotgun (WGS) entry which is preliminary data.</text>
</comment>
<dbReference type="Proteomes" id="UP000248724">
    <property type="component" value="Unassembled WGS sequence"/>
</dbReference>
<dbReference type="InterPro" id="IPR036511">
    <property type="entry name" value="TGT-like_sf"/>
</dbReference>
<dbReference type="EC" id="2.4.2.29" evidence="5"/>
<feature type="binding site" evidence="5">
    <location>
        <position position="332"/>
    </location>
    <ligand>
        <name>Zn(2+)</name>
        <dbReference type="ChEBI" id="CHEBI:29105"/>
    </ligand>
</feature>
<dbReference type="Gene3D" id="3.20.20.105">
    <property type="entry name" value="Queuine tRNA-ribosyltransferase-like"/>
    <property type="match status" value="1"/>
</dbReference>
<dbReference type="RefSeq" id="WP_337310727.1">
    <property type="nucleotide sequence ID" value="NZ_JAEKNS010000069.1"/>
</dbReference>
<evidence type="ECO:0000259" key="7">
    <source>
        <dbReference type="Pfam" id="PF01702"/>
    </source>
</evidence>
<dbReference type="UniPathway" id="UPA00392"/>
<comment type="function">
    <text evidence="5">Catalyzes the base-exchange of a guanine (G) residue with the queuine precursor 7-aminomethyl-7-deazaguanine (PreQ1) at position 34 (anticodon wobble position) in tRNAs with GU(N) anticodons (tRNA-Asp, -Asn, -His and -Tyr). Catalysis occurs through a double-displacement mechanism. The nucleophile active site attacks the C1' of nucleotide 34 to detach the guanine base from the RNA, forming a covalent enzyme-RNA intermediate. The proton acceptor active site deprotonates the incoming PreQ1, allowing a nucleophilic attack on the C1' of the ribose to form the product. After dissociation, two additional enzymatic reactions on the tRNA convert PreQ1 to queuine (Q), resulting in the hypermodified nucleoside queuosine (7-(((4,5-cis-dihydroxy-2-cyclopenten-1-yl)amino)methyl)-7-deazaguanosine).</text>
</comment>
<protein>
    <recommendedName>
        <fullName evidence="5">Queuine tRNA-ribosyltransferase</fullName>
        <ecNumber evidence="5">2.4.2.29</ecNumber>
    </recommendedName>
    <alternativeName>
        <fullName evidence="5">Guanine insertion enzyme</fullName>
    </alternativeName>
    <alternativeName>
        <fullName evidence="5">tRNA-guanine transglycosylase</fullName>
    </alternativeName>
</protein>
<dbReference type="NCBIfam" id="TIGR00430">
    <property type="entry name" value="Q_tRNA_tgt"/>
    <property type="match status" value="1"/>
</dbReference>
<evidence type="ECO:0000256" key="2">
    <source>
        <dbReference type="ARBA" id="ARBA00022679"/>
    </source>
</evidence>
<feature type="binding site" evidence="5">
    <location>
        <position position="301"/>
    </location>
    <ligand>
        <name>Zn(2+)</name>
        <dbReference type="ChEBI" id="CHEBI:29105"/>
    </ligand>
</feature>
<dbReference type="InterPro" id="IPR050076">
    <property type="entry name" value="ArchSynthase1/Queuine_TRR"/>
</dbReference>
<dbReference type="GO" id="GO:0008479">
    <property type="term" value="F:tRNA-guanosine(34) queuine transglycosylase activity"/>
    <property type="evidence" value="ECO:0007669"/>
    <property type="project" value="UniProtKB-UniRule"/>
</dbReference>
<keyword evidence="5" id="KW-0479">Metal-binding</keyword>
<dbReference type="Proteomes" id="UP000606991">
    <property type="component" value="Unassembled WGS sequence"/>
</dbReference>
<dbReference type="HAMAP" id="MF_00168">
    <property type="entry name" value="Q_tRNA_Tgt"/>
    <property type="match status" value="1"/>
</dbReference>
<reference evidence="9" key="2">
    <citation type="submission" date="2018-05" db="EMBL/GenBank/DDBJ databases">
        <authorList>
            <person name="Ferrari B."/>
        </authorList>
    </citation>
    <scope>NUCLEOTIDE SEQUENCE</scope>
    <source>
        <strain evidence="9">RRmetagenome_bin12</strain>
    </source>
</reference>
<keyword evidence="1 5" id="KW-0328">Glycosyltransferase</keyword>
<keyword evidence="4 5" id="KW-0671">Queuosine biosynthesis</keyword>
<comment type="catalytic activity">
    <reaction evidence="5">
        <text>7-aminomethyl-7-carbaguanine + guanosine(34) in tRNA = 7-aminomethyl-7-carbaguanosine(34) in tRNA + guanine</text>
        <dbReference type="Rhea" id="RHEA:24104"/>
        <dbReference type="Rhea" id="RHEA-COMP:10341"/>
        <dbReference type="Rhea" id="RHEA-COMP:10342"/>
        <dbReference type="ChEBI" id="CHEBI:16235"/>
        <dbReference type="ChEBI" id="CHEBI:58703"/>
        <dbReference type="ChEBI" id="CHEBI:74269"/>
        <dbReference type="ChEBI" id="CHEBI:82833"/>
        <dbReference type="EC" id="2.4.2.29"/>
    </reaction>
</comment>
<feature type="active site" description="Proton acceptor" evidence="5">
    <location>
        <position position="90"/>
    </location>
</feature>
<dbReference type="PANTHER" id="PTHR46499:SF1">
    <property type="entry name" value="QUEUINE TRNA-RIBOSYLTRANSFERASE"/>
    <property type="match status" value="1"/>
</dbReference>
<feature type="region of interest" description="Disordered" evidence="6">
    <location>
        <begin position="366"/>
        <end position="402"/>
    </location>
</feature>
<comment type="cofactor">
    <cofactor evidence="5">
        <name>Zn(2+)</name>
        <dbReference type="ChEBI" id="CHEBI:29105"/>
    </cofactor>
    <text evidence="5">Binds 1 zinc ion per subunit.</text>
</comment>
<evidence type="ECO:0000256" key="1">
    <source>
        <dbReference type="ARBA" id="ARBA00022676"/>
    </source>
</evidence>
<feature type="binding site" evidence="5">
    <location>
        <position position="144"/>
    </location>
    <ligand>
        <name>substrate</name>
    </ligand>
</feature>
<proteinExistence type="inferred from homology"/>
<evidence type="ECO:0000313" key="9">
    <source>
        <dbReference type="EMBL" id="PZR78180.1"/>
    </source>
</evidence>
<keyword evidence="2 5" id="KW-0808">Transferase</keyword>
<dbReference type="GO" id="GO:0005829">
    <property type="term" value="C:cytosol"/>
    <property type="evidence" value="ECO:0007669"/>
    <property type="project" value="TreeGrafter"/>
</dbReference>
<feature type="active site" description="Nucleophile" evidence="5">
    <location>
        <position position="263"/>
    </location>
</feature>
<dbReference type="SUPFAM" id="SSF51713">
    <property type="entry name" value="tRNA-guanine transglycosylase"/>
    <property type="match status" value="1"/>
</dbReference>
<keyword evidence="3 5" id="KW-0819">tRNA processing</keyword>
<feature type="region of interest" description="RNA binding; important for wobble base 34 recognition" evidence="5">
    <location>
        <begin position="268"/>
        <end position="272"/>
    </location>
</feature>
<comment type="similarity">
    <text evidence="5">Belongs to the queuine tRNA-ribosyltransferase family.</text>
</comment>
<feature type="binding site" evidence="5">
    <location>
        <begin position="90"/>
        <end position="94"/>
    </location>
    <ligand>
        <name>substrate</name>
    </ligand>
</feature>
<feature type="binding site" evidence="5">
    <location>
        <position position="213"/>
    </location>
    <ligand>
        <name>substrate</name>
    </ligand>
</feature>
<dbReference type="InterPro" id="IPR002616">
    <property type="entry name" value="tRNA_ribo_trans-like"/>
</dbReference>
<evidence type="ECO:0000256" key="5">
    <source>
        <dbReference type="HAMAP-Rule" id="MF_00168"/>
    </source>
</evidence>
<dbReference type="GO" id="GO:0008616">
    <property type="term" value="P:tRNA queuosine(34) biosynthetic process"/>
    <property type="evidence" value="ECO:0007669"/>
    <property type="project" value="UniProtKB-UniRule"/>
</dbReference>
<evidence type="ECO:0000313" key="11">
    <source>
        <dbReference type="Proteomes" id="UP000606991"/>
    </source>
</evidence>
<evidence type="ECO:0000256" key="6">
    <source>
        <dbReference type="SAM" id="MobiDB-lite"/>
    </source>
</evidence>
<dbReference type="AlphaFoldDB" id="A0A2W5YZC1"/>
<comment type="caution">
    <text evidence="5">Lacks conserved residue(s) required for the propagation of feature annotation.</text>
</comment>
<evidence type="ECO:0000256" key="3">
    <source>
        <dbReference type="ARBA" id="ARBA00022694"/>
    </source>
</evidence>
<keyword evidence="5" id="KW-0862">Zinc</keyword>
<dbReference type="PANTHER" id="PTHR46499">
    <property type="entry name" value="QUEUINE TRNA-RIBOSYLTRANSFERASE"/>
    <property type="match status" value="1"/>
</dbReference>
<evidence type="ECO:0000313" key="10">
    <source>
        <dbReference type="Proteomes" id="UP000248724"/>
    </source>
</evidence>
<dbReference type="GO" id="GO:0046872">
    <property type="term" value="F:metal ion binding"/>
    <property type="evidence" value="ECO:0007669"/>
    <property type="project" value="UniProtKB-KW"/>
</dbReference>
<dbReference type="EMBL" id="QHBU01000268">
    <property type="protein sequence ID" value="PZR78180.1"/>
    <property type="molecule type" value="Genomic_DNA"/>
</dbReference>
<feature type="binding site" evidence="5">
    <location>
        <position position="306"/>
    </location>
    <ligand>
        <name>Zn(2+)</name>
        <dbReference type="ChEBI" id="CHEBI:29105"/>
    </ligand>
</feature>
<organism evidence="9 10">
    <name type="scientific">Candidatus Aeolococcus gillhamiae</name>
    <dbReference type="NCBI Taxonomy" id="3127015"/>
    <lineage>
        <taxon>Bacteria</taxon>
        <taxon>Bacillati</taxon>
        <taxon>Candidatus Dormiibacterota</taxon>
        <taxon>Candidatus Dormibacteria</taxon>
        <taxon>Candidatus Aeolococcales</taxon>
        <taxon>Candidatus Aeolococcaceae</taxon>
        <taxon>Candidatus Aeolococcus</taxon>
    </lineage>
</organism>
<dbReference type="EMBL" id="JAEKNS010000069">
    <property type="protein sequence ID" value="MBJ7594485.1"/>
    <property type="molecule type" value="Genomic_DNA"/>
</dbReference>
<feature type="binding site" evidence="5">
    <location>
        <position position="186"/>
    </location>
    <ligand>
        <name>substrate</name>
    </ligand>
</feature>
<dbReference type="InterPro" id="IPR004803">
    <property type="entry name" value="TGT"/>
</dbReference>
<feature type="binding site" evidence="5">
    <location>
        <position position="303"/>
    </location>
    <ligand>
        <name>Zn(2+)</name>
        <dbReference type="ChEBI" id="CHEBI:29105"/>
    </ligand>
</feature>
<accession>A0A934MZB0</accession>
<comment type="subunit">
    <text evidence="5">Homodimer. Within each dimer, one monomer is responsible for RNA recognition and catalysis, while the other monomer binds to the replacement base PreQ1.</text>
</comment>
<comment type="pathway">
    <text evidence="5">tRNA modification; tRNA-queuosine biosynthesis.</text>
</comment>
<name>A0A2W5YZC1_9BACT</name>
<sequence length="402" mass="42457">MSALTIDARDGSARTGRLRTAHGDVNTPAFMPVGTHATVKSLDPDEVRACGADIVLCNAYHLALRPGVDLIERAGGLHSFMAWDGPILTDSGGFQLVSLRTVTAVDDDAATFVSPYDGARLRVTPEEAVGLQARMNADIVMCLDQPVAWGADAAQAEAATKRTHRWAERCAAVHPGDGRLLFGICQGGFDEQARAASASRVAGLDFDGIAVGGLSVGEPLEVMEAMTAASVAELPVDRPRYFMGLGTDAELLTMVALGVDMFDCVAPTRLARTGAALTPDGRLPLRRAVYRDDLRPLVDGCPCPACRRFSRAYLRHLIGAGEILGHRLLTLHNVTHLSTLMAGAREAISAGRFGVFRAETEARLRAAGDGEEGADAADAGQPQRIGRTVESARIPGTLGPRG</sequence>